<sequence length="312" mass="32362">MKSILSLVKPGAAATTAHGPASDAAASAKKAEDAIPAAPSTLQLLIRDPAGAFALTLVILIVLAAVFAPWLAPQGPWDGDMANALKAPGEAGWLGTDSQGRDMVSRLLFGLRTSMLMATVSVVAGCGVGALVGLAAAYYPPVSGLLMRLMDVLLSFPTILFGLAIAAVLEPGLGAVVVALSISSIPLTARVVRGAALGVLQQEYIESARALGVSDLQLWWRHLIPNCLSPVMVFVTLRFGQVILLGAALSFIGLGAQPPIAELGAMASEGRSFLFFAPHVSVLPSLVIFIVVLAFNLLGDTLRDVLDPKLRK</sequence>
<dbReference type="GO" id="GO:0005886">
    <property type="term" value="C:plasma membrane"/>
    <property type="evidence" value="ECO:0007669"/>
    <property type="project" value="UniProtKB-SubCell"/>
</dbReference>
<keyword evidence="6 7" id="KW-0472">Membrane</keyword>
<evidence type="ECO:0000313" key="9">
    <source>
        <dbReference type="EMBL" id="SAI71404.1"/>
    </source>
</evidence>
<dbReference type="SUPFAM" id="SSF161098">
    <property type="entry name" value="MetI-like"/>
    <property type="match status" value="1"/>
</dbReference>
<keyword evidence="4 7" id="KW-0812">Transmembrane</keyword>
<dbReference type="CDD" id="cd06261">
    <property type="entry name" value="TM_PBP2"/>
    <property type="match status" value="1"/>
</dbReference>
<keyword evidence="5 7" id="KW-1133">Transmembrane helix</keyword>
<evidence type="ECO:0000256" key="7">
    <source>
        <dbReference type="RuleBase" id="RU363032"/>
    </source>
</evidence>
<keyword evidence="3" id="KW-1003">Cell membrane</keyword>
<dbReference type="Pfam" id="PF00528">
    <property type="entry name" value="BPD_transp_1"/>
    <property type="match status" value="1"/>
</dbReference>
<evidence type="ECO:0000256" key="6">
    <source>
        <dbReference type="ARBA" id="ARBA00023136"/>
    </source>
</evidence>
<comment type="similarity">
    <text evidence="7">Belongs to the binding-protein-dependent transport system permease family.</text>
</comment>
<evidence type="ECO:0000256" key="2">
    <source>
        <dbReference type="ARBA" id="ARBA00022448"/>
    </source>
</evidence>
<evidence type="ECO:0000256" key="5">
    <source>
        <dbReference type="ARBA" id="ARBA00022989"/>
    </source>
</evidence>
<dbReference type="GeneID" id="56589984"/>
<keyword evidence="2 7" id="KW-0813">Transport</keyword>
<proteinExistence type="inferred from homology"/>
<dbReference type="KEGG" id="btrm:SAMEA390648702761"/>
<evidence type="ECO:0000256" key="4">
    <source>
        <dbReference type="ARBA" id="ARBA00022692"/>
    </source>
</evidence>
<dbReference type="InterPro" id="IPR025966">
    <property type="entry name" value="OppC_N"/>
</dbReference>
<dbReference type="eggNOG" id="COG1173">
    <property type="taxonomic scope" value="Bacteria"/>
</dbReference>
<reference evidence="9 10" key="1">
    <citation type="submission" date="2016-04" db="EMBL/GenBank/DDBJ databases">
        <authorList>
            <consortium name="Pathogen Informatics"/>
        </authorList>
    </citation>
    <scope>NUCLEOTIDE SEQUENCE [LARGE SCALE GENOMIC DNA]</scope>
    <source>
        <strain evidence="9 10">H044680328</strain>
    </source>
</reference>
<dbReference type="PROSITE" id="PS50928">
    <property type="entry name" value="ABC_TM1"/>
    <property type="match status" value="1"/>
</dbReference>
<dbReference type="EMBL" id="LT546645">
    <property type="protein sequence ID" value="SAI71404.1"/>
    <property type="molecule type" value="Genomic_DNA"/>
</dbReference>
<feature type="domain" description="ABC transmembrane type-1" evidence="8">
    <location>
        <begin position="111"/>
        <end position="299"/>
    </location>
</feature>
<dbReference type="Proteomes" id="UP000076825">
    <property type="component" value="Chromosome 1"/>
</dbReference>
<accession>A0A157RR72</accession>
<feature type="transmembrane region" description="Helical" evidence="7">
    <location>
        <begin position="231"/>
        <end position="256"/>
    </location>
</feature>
<dbReference type="InterPro" id="IPR000515">
    <property type="entry name" value="MetI-like"/>
</dbReference>
<evidence type="ECO:0000259" key="8">
    <source>
        <dbReference type="PROSITE" id="PS50928"/>
    </source>
</evidence>
<dbReference type="STRING" id="123899.SAMEA3906487_02761"/>
<dbReference type="Gene3D" id="1.10.3720.10">
    <property type="entry name" value="MetI-like"/>
    <property type="match status" value="1"/>
</dbReference>
<dbReference type="OrthoDB" id="9783218at2"/>
<feature type="transmembrane region" description="Helical" evidence="7">
    <location>
        <begin position="276"/>
        <end position="299"/>
    </location>
</feature>
<dbReference type="InterPro" id="IPR050366">
    <property type="entry name" value="BP-dependent_transpt_permease"/>
</dbReference>
<dbReference type="InterPro" id="IPR035906">
    <property type="entry name" value="MetI-like_sf"/>
</dbReference>
<dbReference type="PANTHER" id="PTHR43386">
    <property type="entry name" value="OLIGOPEPTIDE TRANSPORT SYSTEM PERMEASE PROTEIN APPC"/>
    <property type="match status" value="1"/>
</dbReference>
<dbReference type="Pfam" id="PF12911">
    <property type="entry name" value="OppC_N"/>
    <property type="match status" value="1"/>
</dbReference>
<feature type="transmembrane region" description="Helical" evidence="7">
    <location>
        <begin position="52"/>
        <end position="72"/>
    </location>
</feature>
<feature type="transmembrane region" description="Helical" evidence="7">
    <location>
        <begin position="115"/>
        <end position="139"/>
    </location>
</feature>
<dbReference type="PANTHER" id="PTHR43386:SF25">
    <property type="entry name" value="PEPTIDE ABC TRANSPORTER PERMEASE PROTEIN"/>
    <property type="match status" value="1"/>
</dbReference>
<organism evidence="9 10">
    <name type="scientific">Bordetella trematum</name>
    <dbReference type="NCBI Taxonomy" id="123899"/>
    <lineage>
        <taxon>Bacteria</taxon>
        <taxon>Pseudomonadati</taxon>
        <taxon>Pseudomonadota</taxon>
        <taxon>Betaproteobacteria</taxon>
        <taxon>Burkholderiales</taxon>
        <taxon>Alcaligenaceae</taxon>
        <taxon>Bordetella</taxon>
    </lineage>
</organism>
<evidence type="ECO:0000256" key="1">
    <source>
        <dbReference type="ARBA" id="ARBA00004651"/>
    </source>
</evidence>
<comment type="subcellular location">
    <subcellularLocation>
        <location evidence="1 7">Cell membrane</location>
        <topology evidence="1 7">Multi-pass membrane protein</topology>
    </subcellularLocation>
</comment>
<gene>
    <name evidence="9" type="primary">gsiD_4</name>
    <name evidence="9" type="ORF">SAMEA3906487_02761</name>
</gene>
<name>A0A157RR72_9BORD</name>
<keyword evidence="10" id="KW-1185">Reference proteome</keyword>
<dbReference type="AlphaFoldDB" id="A0A157RR72"/>
<dbReference type="GO" id="GO:0055085">
    <property type="term" value="P:transmembrane transport"/>
    <property type="evidence" value="ECO:0007669"/>
    <property type="project" value="InterPro"/>
</dbReference>
<evidence type="ECO:0000313" key="10">
    <source>
        <dbReference type="Proteomes" id="UP000076825"/>
    </source>
</evidence>
<dbReference type="RefSeq" id="WP_025517615.1">
    <property type="nucleotide sequence ID" value="NZ_CP016340.1"/>
</dbReference>
<dbReference type="PATRIC" id="fig|123899.6.peg.2751"/>
<evidence type="ECO:0000256" key="3">
    <source>
        <dbReference type="ARBA" id="ARBA00022475"/>
    </source>
</evidence>
<protein>
    <submittedName>
        <fullName evidence="9">ABC transporter permease</fullName>
    </submittedName>
</protein>
<feature type="transmembrane region" description="Helical" evidence="7">
    <location>
        <begin position="159"/>
        <end position="180"/>
    </location>
</feature>